<evidence type="ECO:0000313" key="9">
    <source>
        <dbReference type="Proteomes" id="UP000824219"/>
    </source>
</evidence>
<feature type="domain" description="RBD" evidence="7">
    <location>
        <begin position="1139"/>
        <end position="1210"/>
    </location>
</feature>
<keyword evidence="2" id="KW-0677">Repeat</keyword>
<dbReference type="InterPro" id="IPR003116">
    <property type="entry name" value="RBD_dom"/>
</dbReference>
<dbReference type="InterPro" id="IPR001478">
    <property type="entry name" value="PDZ"/>
</dbReference>
<dbReference type="SMART" id="SM00228">
    <property type="entry name" value="PDZ"/>
    <property type="match status" value="1"/>
</dbReference>
<evidence type="ECO:0000256" key="2">
    <source>
        <dbReference type="ARBA" id="ARBA00022737"/>
    </source>
</evidence>
<dbReference type="PROSITE" id="PS50003">
    <property type="entry name" value="PH_DOMAIN"/>
    <property type="match status" value="2"/>
</dbReference>
<dbReference type="SUPFAM" id="SSF48065">
    <property type="entry name" value="DBL homology domain (DH-domain)"/>
    <property type="match status" value="1"/>
</dbReference>
<dbReference type="InterPro" id="IPR035899">
    <property type="entry name" value="DBL_dom_sf"/>
</dbReference>
<feature type="region of interest" description="Disordered" evidence="3">
    <location>
        <begin position="657"/>
        <end position="689"/>
    </location>
</feature>
<feature type="compositionally biased region" description="Polar residues" evidence="3">
    <location>
        <begin position="657"/>
        <end position="673"/>
    </location>
</feature>
<dbReference type="InterPro" id="IPR036034">
    <property type="entry name" value="PDZ_sf"/>
</dbReference>
<gene>
    <name evidence="8" type="ORF">KOW79_019961</name>
</gene>
<dbReference type="Gene3D" id="6.10.140.680">
    <property type="match status" value="1"/>
</dbReference>
<keyword evidence="9" id="KW-1185">Reference proteome</keyword>
<feature type="domain" description="PH" evidence="4">
    <location>
        <begin position="93"/>
        <end position="192"/>
    </location>
</feature>
<protein>
    <recommendedName>
        <fullName evidence="10">TIAM2</fullName>
    </recommendedName>
</protein>
<dbReference type="Pfam" id="PF23014">
    <property type="entry name" value="PH_Tiam1"/>
    <property type="match status" value="1"/>
</dbReference>
<feature type="domain" description="PH" evidence="4">
    <location>
        <begin position="812"/>
        <end position="926"/>
    </location>
</feature>
<name>A0A9D3N691_9TELE</name>
<dbReference type="Gene3D" id="2.30.42.10">
    <property type="match status" value="1"/>
</dbReference>
<dbReference type="InterPro" id="IPR001849">
    <property type="entry name" value="PH_domain"/>
</dbReference>
<sequence>MSNNVFLEAILYTAWKLHIFHCWLQSLLSTNVSPAGVSDIPESCRTVHIIAASHTSDLLCSCFKFPLQDFATATCQGNAVMSRRRVSVKELGEVDCHGWLYKKRESRAFLRAKWKKYWFVLKECSLYWYTSISALKAEGYINLRGFTLDQANECKRKFAIKASHPQVVTLFFATENSQDMYKWLSKLTAASNKKDLLEVGTAECYSEDSDDEDDVEEIGAHCTEQLTASSINGCLAPPCSSSSPCQDMLPLVSPVCNTSECVSSDSESWLELSSDSQGPVCVSDHSDIGRLQDYHGDEQPPSDELEMLYLHLKQANLSPCGELQPVSKLDYRSSFIRRCKNDTINEKLHLVRALNSTLKIIMGNTDSQHSGFIIPGKSRPCSLKLHSSKEEVVSPHSWWRNTGGASASKTRASSRNCLNQHKGSQPYVSYHYDYIDAQHPSSPQSNNWDHGPLMASGNCRYTHTSIRCSDSEVPPKKSSPKVLLSGDGSLRVEFTNGRRGVDNELCAAPMDSTLRDSKGSSISSEESWYDSPWGAATELCDNVFTGNQPSDDSSGYTTLSSTRTEDISCPPSAMECHADEILCQVTGNRTTGYTTCSPGCTEEDSGIGDSVLLHIEQKDIASNSFSNVYVNPNLTGPFPTIGILPEDQVQNPPHLNSTTKEVSQENQPFTSLTLPCRKSGGGDVNSRKDSLKSRIRRISDWTGSLSRKKRRLQEPSETFSSGDVLVGDSSVQLMAGDPCWNLLNSQTRSACSLTEPYTQQNQNVYENFMQELEMGDAFQEWEEVEGEQAESSSGSLSSLEQMELLFEKEQGVVRRAGRLAFKPLLSLHKERKLELVARRRWRQYWVTLKGCMLLLSEADGKSGPEQEMSPRYVLLAEDSIVQAVPEHPKKENVFCLSNAYGDVYLFQASNQTDVENWVTAIHSASASHLAKRQGKEDTLRLLRNQSRTLLQKIDMDSKMKKMAELQLSVITDQKNRKAVEGQIQQWEQNLEKFNMELFRMRCYLASLQGSEQPNPKNLLAVASRQSKIALGRLGIFSVSSFHALMCTRDEASLKRRSRSQSRAARSKRGIFSSQKGLDSLSRRNHEKRQSLSQVFEGHSSGTLGCAPTPSSSEQQLDAFPKLHPTAPPEGRVWDCSVESLQCVCMPDRQVLSVPVRQDYIVADVLASACKLKQLDPTQYYLRVKRRSGPDVEISTPSNSDLLRDLVYDELDIWPLNVFTLTLSRPDTVSDFGFAVTGHVDGLRRSHIYVSEVNPEGLAFTEGLKAGDEILAVNSASVSSLDLGLIHTLFSEQTLRLVLRREENVSDEQGSVWPGCNPSDPYEPAPPSSAPYCPPPPSHSMQMQFGSSDGCQFLEVPGDAAVPLAGDVCDKAERCRKKVERACPLYQTYPEDENLAAEGYRNPYSTESGTARGSPRHMTITERLRKVIQELVDTEKSYVKDLGCLFEIYLKPLERETFLSRGEMESLFGSLPEMLDFQRVFLQTLEEKTSSSPDFMTLQTTEELKKLLSSLGGSFLYYADHFKLYSGFCANHIKVQKVLERAKTDRAFKEFLEERNPTKQHSSTLESYLIKPVQRVLKYPLLLRELVSLTDPESEEHCHLTDALRAMEKVASHINEMQKIYEDYGTVFDQLVAEQCSTKKEVTEISMGEFIVHGSAHWLNPMTSLGRMRKEPELTIFIFKRAVILVYRESIKLKKRMTSSRSGDLDPFKFRWLIPATSLHLRPGNSAGSENPCVWELVHTKSEVEGRPETVFQLCSSSLESKTDVVKAIRCVLRENAKRSAPAERGFRDNLTFPRRSQQATARSRSWTKTRQPEEGPLLGGDTHSEPGIPKNTCPSLGSGARLGSLTSSLEAQLQRLSFMEEVPQEPRGRTSSHIPMMENTSNMDVNSLLVRDYSVQSLKSAVNEGSFFDAVMGVQKAAIPTL</sequence>
<dbReference type="PROSITE" id="PS50010">
    <property type="entry name" value="DH_2"/>
    <property type="match status" value="1"/>
</dbReference>
<evidence type="ECO:0000313" key="8">
    <source>
        <dbReference type="EMBL" id="KAG7316420.1"/>
    </source>
</evidence>
<dbReference type="PANTHER" id="PTHR46001:SF5">
    <property type="entry name" value="RHO GUANINE NUCLEOTIDE EXCHANGE FACTOR TIAM2"/>
    <property type="match status" value="1"/>
</dbReference>
<dbReference type="PROSITE" id="PS00741">
    <property type="entry name" value="DH_1"/>
    <property type="match status" value="1"/>
</dbReference>
<organism evidence="8 9">
    <name type="scientific">Hemibagrus wyckioides</name>
    <dbReference type="NCBI Taxonomy" id="337641"/>
    <lineage>
        <taxon>Eukaryota</taxon>
        <taxon>Metazoa</taxon>
        <taxon>Chordata</taxon>
        <taxon>Craniata</taxon>
        <taxon>Vertebrata</taxon>
        <taxon>Euteleostomi</taxon>
        <taxon>Actinopterygii</taxon>
        <taxon>Neopterygii</taxon>
        <taxon>Teleostei</taxon>
        <taxon>Ostariophysi</taxon>
        <taxon>Siluriformes</taxon>
        <taxon>Bagridae</taxon>
        <taxon>Hemibagrus</taxon>
    </lineage>
</organism>
<dbReference type="GO" id="GO:0007264">
    <property type="term" value="P:small GTPase-mediated signal transduction"/>
    <property type="evidence" value="ECO:0007669"/>
    <property type="project" value="InterPro"/>
</dbReference>
<comment type="caution">
    <text evidence="8">The sequence shown here is derived from an EMBL/GenBank/DDBJ whole genome shotgun (WGS) entry which is preliminary data.</text>
</comment>
<feature type="region of interest" description="Disordered" evidence="3">
    <location>
        <begin position="1782"/>
        <end position="1841"/>
    </location>
</feature>
<dbReference type="Pfam" id="PF00169">
    <property type="entry name" value="PH"/>
    <property type="match status" value="2"/>
</dbReference>
<dbReference type="CDD" id="cd00136">
    <property type="entry name" value="PDZ_canonical"/>
    <property type="match status" value="1"/>
</dbReference>
<feature type="domain" description="DH" evidence="5">
    <location>
        <begin position="1422"/>
        <end position="1616"/>
    </location>
</feature>
<feature type="domain" description="PDZ" evidence="6">
    <location>
        <begin position="1219"/>
        <end position="1280"/>
    </location>
</feature>
<dbReference type="EMBL" id="JAHKSW010000025">
    <property type="protein sequence ID" value="KAG7316420.1"/>
    <property type="molecule type" value="Genomic_DNA"/>
</dbReference>
<proteinExistence type="predicted"/>
<dbReference type="PROSITE" id="PS50898">
    <property type="entry name" value="RBD"/>
    <property type="match status" value="1"/>
</dbReference>
<evidence type="ECO:0000259" key="7">
    <source>
        <dbReference type="PROSITE" id="PS50898"/>
    </source>
</evidence>
<dbReference type="SMART" id="SM00233">
    <property type="entry name" value="PH"/>
    <property type="match status" value="3"/>
</dbReference>
<dbReference type="Pfam" id="PF18385">
    <property type="entry name" value="Tiam_CC_Ex"/>
    <property type="match status" value="1"/>
</dbReference>
<dbReference type="PROSITE" id="PS50106">
    <property type="entry name" value="PDZ"/>
    <property type="match status" value="1"/>
</dbReference>
<dbReference type="InterPro" id="IPR001331">
    <property type="entry name" value="GDS_CDC24_CS"/>
</dbReference>
<dbReference type="Gene3D" id="2.30.29.30">
    <property type="entry name" value="Pleckstrin-homology domain (PH domain)/Phosphotyrosine-binding domain (PTB)"/>
    <property type="match status" value="3"/>
</dbReference>
<dbReference type="InterPro" id="IPR040655">
    <property type="entry name" value="TIAM1_CC-Ex"/>
</dbReference>
<dbReference type="OrthoDB" id="8059989at2759"/>
<dbReference type="SMART" id="SM00325">
    <property type="entry name" value="RhoGEF"/>
    <property type="match status" value="1"/>
</dbReference>
<evidence type="ECO:0000259" key="4">
    <source>
        <dbReference type="PROSITE" id="PS50003"/>
    </source>
</evidence>
<accession>A0A9D3N691</accession>
<evidence type="ECO:0000256" key="3">
    <source>
        <dbReference type="SAM" id="MobiDB-lite"/>
    </source>
</evidence>
<keyword evidence="1" id="KW-0344">Guanine-nucleotide releasing factor</keyword>
<feature type="compositionally biased region" description="Low complexity" evidence="3">
    <location>
        <begin position="1794"/>
        <end position="1804"/>
    </location>
</feature>
<dbReference type="SUPFAM" id="SSF50729">
    <property type="entry name" value="PH domain-like"/>
    <property type="match status" value="3"/>
</dbReference>
<evidence type="ECO:0000256" key="1">
    <source>
        <dbReference type="ARBA" id="ARBA00022658"/>
    </source>
</evidence>
<dbReference type="InterPro" id="IPR043537">
    <property type="entry name" value="Tiam1/Tiam2/Sif"/>
</dbReference>
<dbReference type="SMART" id="SM00455">
    <property type="entry name" value="RBD"/>
    <property type="match status" value="1"/>
</dbReference>
<dbReference type="Gene3D" id="1.20.900.10">
    <property type="entry name" value="Dbl homology (DH) domain"/>
    <property type="match status" value="1"/>
</dbReference>
<feature type="region of interest" description="Disordered" evidence="3">
    <location>
        <begin position="1307"/>
        <end position="1328"/>
    </location>
</feature>
<dbReference type="Pfam" id="PF00621">
    <property type="entry name" value="RhoGEF"/>
    <property type="match status" value="1"/>
</dbReference>
<dbReference type="Pfam" id="PF00595">
    <property type="entry name" value="PDZ"/>
    <property type="match status" value="1"/>
</dbReference>
<dbReference type="InterPro" id="IPR055230">
    <property type="entry name" value="PH_Tiam1/2"/>
</dbReference>
<reference evidence="8 9" key="1">
    <citation type="submission" date="2021-06" db="EMBL/GenBank/DDBJ databases">
        <title>Chromosome-level genome assembly of the red-tail catfish (Hemibagrus wyckioides).</title>
        <authorList>
            <person name="Shao F."/>
        </authorList>
    </citation>
    <scope>NUCLEOTIDE SEQUENCE [LARGE SCALE GENOMIC DNA]</scope>
    <source>
        <strain evidence="8">EC202008001</strain>
        <tissue evidence="8">Blood</tissue>
    </source>
</reference>
<evidence type="ECO:0000259" key="6">
    <source>
        <dbReference type="PROSITE" id="PS50106"/>
    </source>
</evidence>
<dbReference type="Proteomes" id="UP000824219">
    <property type="component" value="Linkage Group LG25"/>
</dbReference>
<dbReference type="Pfam" id="PF02196">
    <property type="entry name" value="RBD"/>
    <property type="match status" value="1"/>
</dbReference>
<evidence type="ECO:0008006" key="10">
    <source>
        <dbReference type="Google" id="ProtNLM"/>
    </source>
</evidence>
<evidence type="ECO:0000259" key="5">
    <source>
        <dbReference type="PROSITE" id="PS50010"/>
    </source>
</evidence>
<dbReference type="PANTHER" id="PTHR46001">
    <property type="entry name" value="TIAM (MAMMALIAN TUMOR INVASION AND METASTASIS FACTOR) HOMOLOG"/>
    <property type="match status" value="1"/>
</dbReference>
<dbReference type="InterPro" id="IPR000219">
    <property type="entry name" value="DH_dom"/>
</dbReference>
<feature type="region of interest" description="Disordered" evidence="3">
    <location>
        <begin position="1095"/>
        <end position="1115"/>
    </location>
</feature>
<dbReference type="GO" id="GO:0005085">
    <property type="term" value="F:guanyl-nucleotide exchange factor activity"/>
    <property type="evidence" value="ECO:0007669"/>
    <property type="project" value="UniProtKB-KW"/>
</dbReference>
<dbReference type="SUPFAM" id="SSF50156">
    <property type="entry name" value="PDZ domain-like"/>
    <property type="match status" value="1"/>
</dbReference>
<dbReference type="InterPro" id="IPR011993">
    <property type="entry name" value="PH-like_dom_sf"/>
</dbReference>
<dbReference type="CDD" id="cd00160">
    <property type="entry name" value="RhoGEF"/>
    <property type="match status" value="1"/>
</dbReference>